<name>A0ABD2XK54_9HYME</name>
<dbReference type="AlphaFoldDB" id="A0ABD2XK54"/>
<accession>A0ABD2XK54</accession>
<organism evidence="1 2">
    <name type="scientific">Trichogramma kaykai</name>
    <dbReference type="NCBI Taxonomy" id="54128"/>
    <lineage>
        <taxon>Eukaryota</taxon>
        <taxon>Metazoa</taxon>
        <taxon>Ecdysozoa</taxon>
        <taxon>Arthropoda</taxon>
        <taxon>Hexapoda</taxon>
        <taxon>Insecta</taxon>
        <taxon>Pterygota</taxon>
        <taxon>Neoptera</taxon>
        <taxon>Endopterygota</taxon>
        <taxon>Hymenoptera</taxon>
        <taxon>Apocrita</taxon>
        <taxon>Proctotrupomorpha</taxon>
        <taxon>Chalcidoidea</taxon>
        <taxon>Trichogrammatidae</taxon>
        <taxon>Trichogramma</taxon>
    </lineage>
</organism>
<evidence type="ECO:0000313" key="1">
    <source>
        <dbReference type="EMBL" id="KAL3405803.1"/>
    </source>
</evidence>
<sequence length="98" mass="11468">MHRKRRVKICSMDPKQYTRLVTRCAALIIVDAPLANYPLISDEIPVLALIHQFHRNSRALHLQRLYAHARVFERVFIPPRKMRVKKEAKSNPPRSSLS</sequence>
<evidence type="ECO:0000313" key="2">
    <source>
        <dbReference type="Proteomes" id="UP001627154"/>
    </source>
</evidence>
<keyword evidence="2" id="KW-1185">Reference proteome</keyword>
<reference evidence="1 2" key="1">
    <citation type="journal article" date="2024" name="bioRxiv">
        <title>A reference genome for Trichogramma kaykai: A tiny desert-dwelling parasitoid wasp with competing sex-ratio distorters.</title>
        <authorList>
            <person name="Culotta J."/>
            <person name="Lindsey A.R."/>
        </authorList>
    </citation>
    <scope>NUCLEOTIDE SEQUENCE [LARGE SCALE GENOMIC DNA]</scope>
    <source>
        <strain evidence="1 2">KSX58</strain>
    </source>
</reference>
<proteinExistence type="predicted"/>
<dbReference type="Proteomes" id="UP001627154">
    <property type="component" value="Unassembled WGS sequence"/>
</dbReference>
<protein>
    <submittedName>
        <fullName evidence="1">Uncharacterized protein</fullName>
    </submittedName>
</protein>
<dbReference type="EMBL" id="JBJJXI010000019">
    <property type="protein sequence ID" value="KAL3405803.1"/>
    <property type="molecule type" value="Genomic_DNA"/>
</dbReference>
<gene>
    <name evidence="1" type="ORF">TKK_001245</name>
</gene>
<comment type="caution">
    <text evidence="1">The sequence shown here is derived from an EMBL/GenBank/DDBJ whole genome shotgun (WGS) entry which is preliminary data.</text>
</comment>